<feature type="compositionally biased region" description="Basic residues" evidence="1">
    <location>
        <begin position="68"/>
        <end position="78"/>
    </location>
</feature>
<feature type="non-terminal residue" evidence="2">
    <location>
        <position position="1"/>
    </location>
</feature>
<name>A0A6J4NG60_9ACTN</name>
<protein>
    <submittedName>
        <fullName evidence="2">C-terminal domain of CinA type S</fullName>
    </submittedName>
</protein>
<feature type="compositionally biased region" description="Basic residues" evidence="1">
    <location>
        <begin position="1"/>
        <end position="17"/>
    </location>
</feature>
<dbReference type="EMBL" id="CADCUN010000116">
    <property type="protein sequence ID" value="CAA9384132.1"/>
    <property type="molecule type" value="Genomic_DNA"/>
</dbReference>
<evidence type="ECO:0000313" key="2">
    <source>
        <dbReference type="EMBL" id="CAA9384132.1"/>
    </source>
</evidence>
<evidence type="ECO:0000256" key="1">
    <source>
        <dbReference type="SAM" id="MobiDB-lite"/>
    </source>
</evidence>
<feature type="compositionally biased region" description="Basic and acidic residues" evidence="1">
    <location>
        <begin position="18"/>
        <end position="35"/>
    </location>
</feature>
<reference evidence="2" key="1">
    <citation type="submission" date="2020-02" db="EMBL/GenBank/DDBJ databases">
        <authorList>
            <person name="Meier V. D."/>
        </authorList>
    </citation>
    <scope>NUCLEOTIDE SEQUENCE</scope>
    <source>
        <strain evidence="2">AVDCRST_MAG60</strain>
    </source>
</reference>
<feature type="region of interest" description="Disordered" evidence="1">
    <location>
        <begin position="1"/>
        <end position="163"/>
    </location>
</feature>
<feature type="non-terminal residue" evidence="2">
    <location>
        <position position="163"/>
    </location>
</feature>
<dbReference type="AlphaFoldDB" id="A0A6J4NG60"/>
<sequence length="163" mass="18240">GRGPRRGAGRPARHGRAHRGDGRVPHGRAARGDPHRRARCLPCLPGRRGGLRDGGEARAPRRPGGPARRARRRVRGVRWCHGLRGPRPPRGVVRRVHHRCRRPRPAGGPPGRDRVDRRRRRRDARHQAPPPDRRPGPRAPSHLLGCDQPDRRRPASGSSTPRV</sequence>
<gene>
    <name evidence="2" type="ORF">AVDCRST_MAG60-1103</name>
</gene>
<accession>A0A6J4NG60</accession>
<feature type="compositionally biased region" description="Basic residues" evidence="1">
    <location>
        <begin position="92"/>
        <end position="104"/>
    </location>
</feature>
<feature type="compositionally biased region" description="Basic and acidic residues" evidence="1">
    <location>
        <begin position="50"/>
        <end position="59"/>
    </location>
</feature>
<organism evidence="2">
    <name type="scientific">uncultured Nocardioides sp</name>
    <dbReference type="NCBI Taxonomy" id="198441"/>
    <lineage>
        <taxon>Bacteria</taxon>
        <taxon>Bacillati</taxon>
        <taxon>Actinomycetota</taxon>
        <taxon>Actinomycetes</taxon>
        <taxon>Propionibacteriales</taxon>
        <taxon>Nocardioidaceae</taxon>
        <taxon>Nocardioides</taxon>
        <taxon>environmental samples</taxon>
    </lineage>
</organism>
<proteinExistence type="predicted"/>